<dbReference type="EMBL" id="JXXE01000392">
    <property type="protein sequence ID" value="KIZ39870.1"/>
    <property type="molecule type" value="Genomic_DNA"/>
</dbReference>
<evidence type="ECO:0000256" key="1">
    <source>
        <dbReference type="ARBA" id="ARBA00008885"/>
    </source>
</evidence>
<evidence type="ECO:0000256" key="5">
    <source>
        <dbReference type="ARBA" id="ARBA00022695"/>
    </source>
</evidence>
<evidence type="ECO:0000256" key="7">
    <source>
        <dbReference type="ARBA" id="ARBA00022840"/>
    </source>
</evidence>
<name>A0A0D7EH94_RHOPL</name>
<organism evidence="12 13">
    <name type="scientific">Rhodopseudomonas palustris</name>
    <dbReference type="NCBI Taxonomy" id="1076"/>
    <lineage>
        <taxon>Bacteria</taxon>
        <taxon>Pseudomonadati</taxon>
        <taxon>Pseudomonadota</taxon>
        <taxon>Alphaproteobacteria</taxon>
        <taxon>Hyphomicrobiales</taxon>
        <taxon>Nitrobacteraceae</taxon>
        <taxon>Rhodopseudomonas</taxon>
    </lineage>
</organism>
<dbReference type="STRING" id="1421013.GCA_000504425_00215"/>
<dbReference type="InterPro" id="IPR050128">
    <property type="entry name" value="Sulfate_adenylyltrnsfr_sub2"/>
</dbReference>
<dbReference type="RefSeq" id="WP_044414570.1">
    <property type="nucleotide sequence ID" value="NZ_JXXE01000392.1"/>
</dbReference>
<keyword evidence="4 12" id="KW-0808">Transferase</keyword>
<dbReference type="Pfam" id="PF01507">
    <property type="entry name" value="PAPS_reduct"/>
    <property type="match status" value="1"/>
</dbReference>
<comment type="similarity">
    <text evidence="1">Belongs to the PAPS reductase family. CysD subfamily.</text>
</comment>
<dbReference type="GO" id="GO:0000103">
    <property type="term" value="P:sulfate assimilation"/>
    <property type="evidence" value="ECO:0007669"/>
    <property type="project" value="InterPro"/>
</dbReference>
<keyword evidence="6" id="KW-0547">Nucleotide-binding</keyword>
<dbReference type="EC" id="2.7.7.4" evidence="2"/>
<dbReference type="InterPro" id="IPR002500">
    <property type="entry name" value="PAPS_reduct_dom"/>
</dbReference>
<reference evidence="12 13" key="1">
    <citation type="submission" date="2014-11" db="EMBL/GenBank/DDBJ databases">
        <title>Genomics and ecophysiology of heterotrophic nitrogen fixing bacteria isolated from estuarine surface water.</title>
        <authorList>
            <person name="Bentzon-Tilia M."/>
            <person name="Severin I."/>
            <person name="Hansen L.H."/>
            <person name="Riemann L."/>
        </authorList>
    </citation>
    <scope>NUCLEOTIDE SEQUENCE [LARGE SCALE GENOMIC DNA]</scope>
    <source>
        <strain evidence="12 13">BAL398</strain>
    </source>
</reference>
<dbReference type="OrthoDB" id="9772604at2"/>
<proteinExistence type="inferred from homology"/>
<dbReference type="Gene3D" id="3.40.50.620">
    <property type="entry name" value="HUPs"/>
    <property type="match status" value="1"/>
</dbReference>
<evidence type="ECO:0000256" key="6">
    <source>
        <dbReference type="ARBA" id="ARBA00022741"/>
    </source>
</evidence>
<keyword evidence="5 12" id="KW-0548">Nucleotidyltransferase</keyword>
<feature type="domain" description="Phosphoadenosine phosphosulphate reductase" evidence="11">
    <location>
        <begin position="25"/>
        <end position="218"/>
    </location>
</feature>
<evidence type="ECO:0000256" key="10">
    <source>
        <dbReference type="ARBA" id="ARBA00049370"/>
    </source>
</evidence>
<dbReference type="GO" id="GO:0005524">
    <property type="term" value="F:ATP binding"/>
    <property type="evidence" value="ECO:0007669"/>
    <property type="project" value="UniProtKB-KW"/>
</dbReference>
<sequence length="264" mass="30007">MDHLDALEAQSIYIFREGFARLKKLALLWSLGKDSNVMIWLARKAFFGRVPFPALHVDTGKKFAEMYAFRDQYAKEWELDLKVDYCPPLETIDPTLPPAARSAARKTEGLKLALAKYGFDGLIAGIRRDEEATRAKERVFSPRGLEGGWDVRDQPPEFWDQFNASPPPGAHLRIHPILHWTEADIWAYTKRENIPIIPLYLAKDGKRYRSLGDSDITNPVASQAATIDDILIELDSTKVPERAGRALDHETEDAFERLRVAGYL</sequence>
<dbReference type="PIRSF" id="PIRSF002936">
    <property type="entry name" value="CysDAde_trans"/>
    <property type="match status" value="1"/>
</dbReference>
<comment type="caution">
    <text evidence="12">The sequence shown here is derived from an EMBL/GenBank/DDBJ whole genome shotgun (WGS) entry which is preliminary data.</text>
</comment>
<dbReference type="PATRIC" id="fig|1076.23.peg.4355"/>
<gene>
    <name evidence="12" type="ORF">OO17_19190</name>
</gene>
<evidence type="ECO:0000259" key="11">
    <source>
        <dbReference type="Pfam" id="PF01507"/>
    </source>
</evidence>
<protein>
    <recommendedName>
        <fullName evidence="3">Sulfate adenylyltransferase subunit 2</fullName>
        <ecNumber evidence="2">2.7.7.4</ecNumber>
    </recommendedName>
    <alternativeName>
        <fullName evidence="8">ATP-sulfurylase small subunit</fullName>
    </alternativeName>
    <alternativeName>
        <fullName evidence="9">Sulfate adenylate transferase</fullName>
    </alternativeName>
</protein>
<keyword evidence="7" id="KW-0067">ATP-binding</keyword>
<dbReference type="PANTHER" id="PTHR43196:SF1">
    <property type="entry name" value="SULFATE ADENYLYLTRANSFERASE SUBUNIT 2"/>
    <property type="match status" value="1"/>
</dbReference>
<evidence type="ECO:0000256" key="8">
    <source>
        <dbReference type="ARBA" id="ARBA00030256"/>
    </source>
</evidence>
<evidence type="ECO:0000313" key="13">
    <source>
        <dbReference type="Proteomes" id="UP000032515"/>
    </source>
</evidence>
<evidence type="ECO:0000256" key="4">
    <source>
        <dbReference type="ARBA" id="ARBA00022679"/>
    </source>
</evidence>
<dbReference type="Proteomes" id="UP000032515">
    <property type="component" value="Unassembled WGS sequence"/>
</dbReference>
<dbReference type="SUPFAM" id="SSF52402">
    <property type="entry name" value="Adenine nucleotide alpha hydrolases-like"/>
    <property type="match status" value="1"/>
</dbReference>
<dbReference type="AlphaFoldDB" id="A0A0D7EH94"/>
<comment type="catalytic activity">
    <reaction evidence="10">
        <text>sulfate + ATP + H(+) = adenosine 5'-phosphosulfate + diphosphate</text>
        <dbReference type="Rhea" id="RHEA:18133"/>
        <dbReference type="ChEBI" id="CHEBI:15378"/>
        <dbReference type="ChEBI" id="CHEBI:16189"/>
        <dbReference type="ChEBI" id="CHEBI:30616"/>
        <dbReference type="ChEBI" id="CHEBI:33019"/>
        <dbReference type="ChEBI" id="CHEBI:58243"/>
        <dbReference type="EC" id="2.7.7.4"/>
    </reaction>
</comment>
<dbReference type="InterPro" id="IPR011784">
    <property type="entry name" value="SO4_adenylTrfase_ssu"/>
</dbReference>
<dbReference type="GO" id="GO:0004781">
    <property type="term" value="F:sulfate adenylyltransferase (ATP) activity"/>
    <property type="evidence" value="ECO:0007669"/>
    <property type="project" value="UniProtKB-EC"/>
</dbReference>
<dbReference type="InterPro" id="IPR014729">
    <property type="entry name" value="Rossmann-like_a/b/a_fold"/>
</dbReference>
<dbReference type="PANTHER" id="PTHR43196">
    <property type="entry name" value="SULFATE ADENYLYLTRANSFERASE SUBUNIT 2"/>
    <property type="match status" value="1"/>
</dbReference>
<evidence type="ECO:0000256" key="3">
    <source>
        <dbReference type="ARBA" id="ARBA00022004"/>
    </source>
</evidence>
<evidence type="ECO:0000256" key="9">
    <source>
        <dbReference type="ARBA" id="ARBA00031812"/>
    </source>
</evidence>
<evidence type="ECO:0000313" key="12">
    <source>
        <dbReference type="EMBL" id="KIZ39870.1"/>
    </source>
</evidence>
<accession>A0A0D7EH94</accession>
<dbReference type="NCBIfam" id="NF003587">
    <property type="entry name" value="PRK05253.1"/>
    <property type="match status" value="1"/>
</dbReference>
<evidence type="ECO:0000256" key="2">
    <source>
        <dbReference type="ARBA" id="ARBA00012391"/>
    </source>
</evidence>